<comment type="similarity">
    <text evidence="2">Belongs to the mitochondrial Rho GTPase family.</text>
</comment>
<dbReference type="FunFam" id="3.40.50.300:FF:000170">
    <property type="entry name" value="Mitochondrial Rho GTPase"/>
    <property type="match status" value="1"/>
</dbReference>
<dbReference type="PROSITE" id="PS00678">
    <property type="entry name" value="WD_REPEATS_1"/>
    <property type="match status" value="1"/>
</dbReference>
<dbReference type="FunFam" id="1.10.238.10:FF:000021">
    <property type="entry name" value="Mitochondrial Rho GTPase"/>
    <property type="match status" value="1"/>
</dbReference>
<feature type="transmembrane region" description="Helical" evidence="24">
    <location>
        <begin position="2169"/>
        <end position="2188"/>
    </location>
</feature>
<evidence type="ECO:0000256" key="12">
    <source>
        <dbReference type="ARBA" id="ARBA00022989"/>
    </source>
</evidence>
<dbReference type="InterPro" id="IPR011992">
    <property type="entry name" value="EF-hand-dom_pair"/>
</dbReference>
<dbReference type="InterPro" id="IPR001806">
    <property type="entry name" value="Small_GTPase"/>
</dbReference>
<dbReference type="InterPro" id="IPR015943">
    <property type="entry name" value="WD40/YVTN_repeat-like_dom_sf"/>
</dbReference>
<dbReference type="PROSITE" id="PS50222">
    <property type="entry name" value="EF_HAND_2"/>
    <property type="match status" value="1"/>
</dbReference>
<dbReference type="InterPro" id="IPR050630">
    <property type="entry name" value="WD_repeat_EMAP"/>
</dbReference>
<dbReference type="GO" id="GO:0005814">
    <property type="term" value="C:centriole"/>
    <property type="evidence" value="ECO:0007669"/>
    <property type="project" value="TreeGrafter"/>
</dbReference>
<evidence type="ECO:0000256" key="17">
    <source>
        <dbReference type="ARBA" id="ARBA00042451"/>
    </source>
</evidence>
<accession>A0A5J5CMW6</accession>
<evidence type="ECO:0000256" key="20">
    <source>
        <dbReference type="ARBA" id="ARBA00049117"/>
    </source>
</evidence>
<dbReference type="InterPro" id="IPR007714">
    <property type="entry name" value="CFA20_dom"/>
</dbReference>
<feature type="repeat" description="WD" evidence="22">
    <location>
        <begin position="1273"/>
        <end position="1314"/>
    </location>
</feature>
<comment type="catalytic activity">
    <reaction evidence="19">
        <text>ATP + H2O = ADP + phosphate + H(+)</text>
        <dbReference type="Rhea" id="RHEA:13065"/>
        <dbReference type="ChEBI" id="CHEBI:15377"/>
        <dbReference type="ChEBI" id="CHEBI:15378"/>
        <dbReference type="ChEBI" id="CHEBI:30616"/>
        <dbReference type="ChEBI" id="CHEBI:43474"/>
        <dbReference type="ChEBI" id="CHEBI:456216"/>
    </reaction>
    <physiologicalReaction direction="left-to-right" evidence="19">
        <dbReference type="Rhea" id="RHEA:13066"/>
    </physiologicalReaction>
</comment>
<evidence type="ECO:0000256" key="1">
    <source>
        <dbReference type="ARBA" id="ARBA00004200"/>
    </source>
</evidence>
<gene>
    <name evidence="27" type="ORF">FQN60_003271</name>
</gene>
<sequence length="2195" mass="242550">MASKGWQHPYVNIFKHVRVEEWKRSAKEGDVSTYTDKRLKCSVFRIRGPVPANSYILVPKNSNQSLGLTGRYFYLLFRPIPGKYFVVHLDVSVEEGLVVRISFSNMFKEFKSTATWLQFPFLCGAAKDSVYESTAKSARHGLVGPAPTLVRWTCLMLDLQYTLSVYLNRCYSQLKSIKLCANMAVKNIEAKLMGLASSQGTGPIPRDMSYPVPKGGSWHDLYDYIRFPSEGTKLPFDSIQKGNPRPESSCVSNQRSPIREEPRCVNLTKPVQDRVSLIQQITTQKSLPRNQTPVVTNIPELGVVSTFQNDDWLCRKDDQHQPESTCSSSQQFTPRSLWDAGDGGVHVHVHPEDGFSKNGEESEEEKLLPDPILRLNRIIGFGGATTKCALWSKSGDAVVYPCHAIIVSMKISSNQQRFFIGHTDKVSALAFNGNTTLLASAQTGNHSVVRVWNYHKGNCLAMFRIHAHSLSSLSFSYGGGILCGVGKDSHSKTMVVVWNTMNVSKAGEVTILAKAHTDVDINTMKVAFFDDTRMVSCGRDNIRLWRVRNGTLRSCPVNLGEYHSLDFTDVAFEEGNSSNQHLDDRTLFASSRSGYIFEIDYSRVVIRNVRRLLPAQQQHANRREKWTFNTGPSIAINSISVSSSFCATGSEDGFLRLWPLDFSAVFLEAEHEGPVSLVSVSSDSLQVLAATSTGNLGFLDVSSRGYNTLMRSHTNTVLGFSVDGIRRHLTTASSDGTVRIWNMDSLHQLYDFVSEDSPCSVAFHPSEQLFSCGFSSGIVRVFDISSAKLLAEHKQHRGEVVGLAFSPDGEFMYSADSQGSVALYNASEEDHNVIRVVCNVVARGTERAPDALAVSSDSRCLAFIGPSEYIVTIADSQSLDELLHVDVSILDVQSPRLDSALKVCFSPASTEHLLVATSANKILWVNTQTGRLLRETLKGVAFSCPVGCLDGQRLSLPHRHHHWTAASLTKSTKRTAVAPQPGEEGIKLKAVIGYNGNGRGNMVWSPDQGLMAYSCGCVVVVEYLHTGSQRHLQGHSEEISCLAVTNDAKTVASASGGNNDRDFSDPEVALWSSKTFQLLSSVSVSGPIHDAAFSPSTASQLACVGSQGAHFCLINTHGLDIVLKVQTVKAPAEVGDVELTALCYHMDSFLFTATNRGHVCVWDVNTQRCFMTWEADEGEIGVLLCRGNRLLTGSNTRWLRLWEVEAVQGVKPQGKVCNEEDSGTVVVLEQEIMLDGTTVSAAFDNTMDMGIVGTTAGTVWYINWPDNSSIRLISGHKTKVNDVVFSSDERHFATCSEDGSVRVWSAPSNELVVQFQVLNQGCGCVCWSPSSSKESSCVAAGYSDGTLRIFRLSSSEMEMKLHPHQVAVTAIQYSANGHVILSAGKNGLVAVSSPVNGGTMRVIRDHKGAPITTIQCVDEQCKNFGLDGNEMWLAASSDRRVSVWAADWLKDKCDLLDWLTFPAPAYFGDDSPPPSLAAFCPADPSLVVYTGYGVEKELSFYCLAKKQIIKKIALPDWATCLSLSCKSQLIAVGSKGRVLKLIKSTSGRFQDFLQHSDSLQTCRFSPSGTLLFTVAYNEILLWEVQGLTSVFVGKTSLIMSLVGEEFPEEVPPRAEEITIPADVTPEKVPTHIVDYSEKEQSDEVLRSEIIKANVVCVVYDVTNNDTIDKIKTKWIPLINGDAEKGNKVPIILVGNKSDLRCGSSMETILPIMNLFSEIETCVECSAKNLKNISELFYYAQKAVLHPTAPLYDPEDKQLKPPCVRALSRIFYISDQDNDRILSDAELNCFQKSCFGNPLAPQALEDVKTVVWKNTSDGVQDNGLTLNGFLFLNTLFIQRGRHETTWTILRKFGYDDNLDLTDDYLYPVIQVPIGCTTELNHLGHQFLQRLFDKYDEDKDSALSPTELRNLFCVCPYIPWGAEVYMTVPTTDKGYISYHGYLCQWTLSAYFDIHHCLEHLGYLGYPNLTEQESQTAAITVTQEKKEDLVKRQTQRSVFLCKVIGPRGTGKTAFLQAFVGRNVVNKGNSSSAFSPYAINTVQVSNQEKYLILNEVDVEVEFLKASDASCDVACLMYDSSDPHSFDYCASIYKQHYMESNIPCVLVASKVDLPEVKQFHGMTPAEFCYKHQLPPPLPFSSLFLDSSSKNIYTRLAWAAVYPHLNGSDMSNTSFWLRVALGSAVVAVLGFAIYRSVARLK</sequence>
<name>A0A5J5CMW6_9PERO</name>
<dbReference type="FunFam" id="2.130.10.10:FF:003525">
    <property type="entry name" value="WD repeat domain 90"/>
    <property type="match status" value="1"/>
</dbReference>
<feature type="domain" description="EF-hand" evidence="25">
    <location>
        <begin position="1881"/>
        <end position="1916"/>
    </location>
</feature>
<keyword evidence="13" id="KW-0496">Mitochondrion</keyword>
<dbReference type="CDD" id="cd01892">
    <property type="entry name" value="Miro2"/>
    <property type="match status" value="1"/>
</dbReference>
<evidence type="ECO:0000256" key="14">
    <source>
        <dbReference type="ARBA" id="ARBA00023134"/>
    </source>
</evidence>
<evidence type="ECO:0000256" key="10">
    <source>
        <dbReference type="ARBA" id="ARBA00022801"/>
    </source>
</evidence>
<proteinExistence type="inferred from homology"/>
<evidence type="ECO:0000256" key="6">
    <source>
        <dbReference type="ARBA" id="ARBA00022723"/>
    </source>
</evidence>
<comment type="catalytic activity">
    <reaction evidence="20">
        <text>GTP + H2O = GDP + phosphate + H(+)</text>
        <dbReference type="Rhea" id="RHEA:19669"/>
        <dbReference type="ChEBI" id="CHEBI:15377"/>
        <dbReference type="ChEBI" id="CHEBI:15378"/>
        <dbReference type="ChEBI" id="CHEBI:37565"/>
        <dbReference type="ChEBI" id="CHEBI:43474"/>
        <dbReference type="ChEBI" id="CHEBI:58189"/>
    </reaction>
    <physiologicalReaction direction="left-to-right" evidence="20">
        <dbReference type="Rhea" id="RHEA:19670"/>
    </physiologicalReaction>
</comment>
<keyword evidence="10" id="KW-0378">Hydrolase</keyword>
<dbReference type="GO" id="GO:0005509">
    <property type="term" value="F:calcium ion binding"/>
    <property type="evidence" value="ECO:0007669"/>
    <property type="project" value="InterPro"/>
</dbReference>
<feature type="repeat" description="WD" evidence="22">
    <location>
        <begin position="793"/>
        <end position="825"/>
    </location>
</feature>
<dbReference type="Pfam" id="PF05018">
    <property type="entry name" value="CFA20_dom"/>
    <property type="match status" value="1"/>
</dbReference>
<evidence type="ECO:0000256" key="21">
    <source>
        <dbReference type="ARBA" id="ARBA00093331"/>
    </source>
</evidence>
<dbReference type="SMART" id="SM00174">
    <property type="entry name" value="RHO"/>
    <property type="match status" value="1"/>
</dbReference>
<evidence type="ECO:0000256" key="11">
    <source>
        <dbReference type="ARBA" id="ARBA00022837"/>
    </source>
</evidence>
<comment type="subcellular location">
    <subcellularLocation>
        <location evidence="1">Mitochondrion outer membrane</location>
        <topology evidence="1">Single-pass type IV membrane protein</topology>
    </subcellularLocation>
</comment>
<dbReference type="PROSITE" id="PS50294">
    <property type="entry name" value="WD_REPEATS_REGION"/>
    <property type="match status" value="2"/>
</dbReference>
<dbReference type="Pfam" id="PF00400">
    <property type="entry name" value="WD40"/>
    <property type="match status" value="3"/>
</dbReference>
<keyword evidence="5 24" id="KW-0812">Transmembrane</keyword>
<dbReference type="SUPFAM" id="SSF52540">
    <property type="entry name" value="P-loop containing nucleoside triphosphate hydrolases"/>
    <property type="match status" value="2"/>
</dbReference>
<evidence type="ECO:0000256" key="24">
    <source>
        <dbReference type="SAM" id="Phobius"/>
    </source>
</evidence>
<keyword evidence="15 24" id="KW-0472">Membrane</keyword>
<comment type="subunit">
    <text evidence="3">Homodimer.</text>
</comment>
<dbReference type="FunFam" id="1.10.238.10:FF:000011">
    <property type="entry name" value="Mitochondrial Rho GTPase"/>
    <property type="match status" value="1"/>
</dbReference>
<dbReference type="Gene3D" id="3.40.50.300">
    <property type="entry name" value="P-loop containing nucleotide triphosphate hydrolases"/>
    <property type="match status" value="2"/>
</dbReference>
<dbReference type="InterPro" id="IPR013567">
    <property type="entry name" value="EF_hand_assoc_2"/>
</dbReference>
<dbReference type="Pfam" id="PF00071">
    <property type="entry name" value="Ras"/>
    <property type="match status" value="2"/>
</dbReference>
<keyword evidence="12 24" id="KW-1133">Transmembrane helix</keyword>
<dbReference type="GO" id="GO:0005525">
    <property type="term" value="F:GTP binding"/>
    <property type="evidence" value="ECO:0007669"/>
    <property type="project" value="UniProtKB-KW"/>
</dbReference>
<evidence type="ECO:0000313" key="27">
    <source>
        <dbReference type="EMBL" id="KAA8581690.1"/>
    </source>
</evidence>
<keyword evidence="11" id="KW-0106">Calcium</keyword>
<dbReference type="InterPro" id="IPR020860">
    <property type="entry name" value="MIRO_dom"/>
</dbReference>
<evidence type="ECO:0000256" key="22">
    <source>
        <dbReference type="PROSITE-ProRule" id="PRU00221"/>
    </source>
</evidence>
<keyword evidence="9" id="KW-1000">Mitochondrion outer membrane</keyword>
<feature type="domain" description="Miro" evidence="26">
    <location>
        <begin position="1993"/>
        <end position="2156"/>
    </location>
</feature>
<dbReference type="InterPro" id="IPR001680">
    <property type="entry name" value="WD40_rpt"/>
</dbReference>
<feature type="compositionally biased region" description="Basic and acidic residues" evidence="23">
    <location>
        <begin position="349"/>
        <end position="364"/>
    </location>
</feature>
<dbReference type="InterPro" id="IPR027417">
    <property type="entry name" value="P-loop_NTPase"/>
</dbReference>
<dbReference type="FunFam" id="2.130.10.10:FF:001066">
    <property type="entry name" value="WD repeat domain 90"/>
    <property type="match status" value="1"/>
</dbReference>
<protein>
    <recommendedName>
        <fullName evidence="16">Mitochondrial Rho GTPase 2</fullName>
    </recommendedName>
    <alternativeName>
        <fullName evidence="17">Ras homolog gene family member T2</fullName>
    </alternativeName>
</protein>
<dbReference type="GO" id="GO:0003924">
    <property type="term" value="F:GTPase activity"/>
    <property type="evidence" value="ECO:0007669"/>
    <property type="project" value="InterPro"/>
</dbReference>
<organism evidence="27 28">
    <name type="scientific">Etheostoma spectabile</name>
    <name type="common">orangethroat darter</name>
    <dbReference type="NCBI Taxonomy" id="54343"/>
    <lineage>
        <taxon>Eukaryota</taxon>
        <taxon>Metazoa</taxon>
        <taxon>Chordata</taxon>
        <taxon>Craniata</taxon>
        <taxon>Vertebrata</taxon>
        <taxon>Euteleostomi</taxon>
        <taxon>Actinopterygii</taxon>
        <taxon>Neopterygii</taxon>
        <taxon>Teleostei</taxon>
        <taxon>Neoteleostei</taxon>
        <taxon>Acanthomorphata</taxon>
        <taxon>Eupercaria</taxon>
        <taxon>Perciformes</taxon>
        <taxon>Percoidei</taxon>
        <taxon>Percidae</taxon>
        <taxon>Etheostomatinae</taxon>
        <taxon>Etheostoma</taxon>
    </lineage>
</organism>
<dbReference type="GO" id="GO:0005929">
    <property type="term" value="C:cilium"/>
    <property type="evidence" value="ECO:0007669"/>
    <property type="project" value="UniProtKB-ARBA"/>
</dbReference>
<evidence type="ECO:0000256" key="23">
    <source>
        <dbReference type="SAM" id="MobiDB-lite"/>
    </source>
</evidence>
<evidence type="ECO:0000256" key="16">
    <source>
        <dbReference type="ARBA" id="ARBA00040475"/>
    </source>
</evidence>
<dbReference type="InterPro" id="IPR011048">
    <property type="entry name" value="Haem_d1_sf"/>
</dbReference>
<evidence type="ECO:0000256" key="18">
    <source>
        <dbReference type="ARBA" id="ARBA00047358"/>
    </source>
</evidence>
<dbReference type="InterPro" id="IPR002048">
    <property type="entry name" value="EF_hand_dom"/>
</dbReference>
<keyword evidence="4 22" id="KW-0853">WD repeat</keyword>
<comment type="catalytic activity">
    <reaction evidence="18">
        <text>UTP + H2O = UDP + phosphate + H(+)</text>
        <dbReference type="Rhea" id="RHEA:64900"/>
        <dbReference type="ChEBI" id="CHEBI:15377"/>
        <dbReference type="ChEBI" id="CHEBI:15378"/>
        <dbReference type="ChEBI" id="CHEBI:43474"/>
        <dbReference type="ChEBI" id="CHEBI:46398"/>
        <dbReference type="ChEBI" id="CHEBI:58223"/>
    </reaction>
    <physiologicalReaction direction="left-to-right" evidence="18">
        <dbReference type="Rhea" id="RHEA:64901"/>
    </physiologicalReaction>
</comment>
<dbReference type="InterPro" id="IPR019775">
    <property type="entry name" value="WD40_repeat_CS"/>
</dbReference>
<keyword evidence="7" id="KW-0677">Repeat</keyword>
<feature type="repeat" description="WD" evidence="22">
    <location>
        <begin position="710"/>
        <end position="751"/>
    </location>
</feature>
<feature type="region of interest" description="Disordered" evidence="23">
    <location>
        <begin position="340"/>
        <end position="364"/>
    </location>
</feature>
<evidence type="ECO:0000313" key="28">
    <source>
        <dbReference type="Proteomes" id="UP000327493"/>
    </source>
</evidence>
<keyword evidence="28" id="KW-1185">Reference proteome</keyword>
<dbReference type="SUPFAM" id="SSF50978">
    <property type="entry name" value="WD40 repeat-like"/>
    <property type="match status" value="4"/>
</dbReference>
<dbReference type="InterPro" id="IPR055440">
    <property type="entry name" value="Beta-prop_WDR90_4th"/>
</dbReference>
<dbReference type="CDD" id="cd01893">
    <property type="entry name" value="Miro1"/>
    <property type="match status" value="1"/>
</dbReference>
<evidence type="ECO:0000259" key="26">
    <source>
        <dbReference type="PROSITE" id="PS51423"/>
    </source>
</evidence>
<evidence type="ECO:0000256" key="8">
    <source>
        <dbReference type="ARBA" id="ARBA00022741"/>
    </source>
</evidence>
<evidence type="ECO:0000256" key="9">
    <source>
        <dbReference type="ARBA" id="ARBA00022787"/>
    </source>
</evidence>
<reference evidence="27 28" key="1">
    <citation type="submission" date="2019-08" db="EMBL/GenBank/DDBJ databases">
        <title>A chromosome-level genome assembly, high-density linkage maps, and genome scans reveal the genomic architecture of hybrid incompatibilities underlying speciation via character displacement in darters (Percidae: Etheostominae).</title>
        <authorList>
            <person name="Moran R.L."/>
            <person name="Catchen J.M."/>
            <person name="Fuller R.C."/>
        </authorList>
    </citation>
    <scope>NUCLEOTIDE SEQUENCE [LARGE SCALE GENOMIC DNA]</scope>
    <source>
        <strain evidence="27">EspeVRDwgs_2016</strain>
        <tissue evidence="27">Muscle</tissue>
    </source>
</reference>
<dbReference type="Proteomes" id="UP000327493">
    <property type="component" value="Chromosome 21"/>
</dbReference>
<dbReference type="SUPFAM" id="SSF47473">
    <property type="entry name" value="EF-hand"/>
    <property type="match status" value="1"/>
</dbReference>
<dbReference type="Pfam" id="PF08355">
    <property type="entry name" value="EF_assoc_1"/>
    <property type="match status" value="1"/>
</dbReference>
<evidence type="ECO:0000256" key="13">
    <source>
        <dbReference type="ARBA" id="ARBA00023128"/>
    </source>
</evidence>
<dbReference type="PROSITE" id="PS51419">
    <property type="entry name" value="RAB"/>
    <property type="match status" value="1"/>
</dbReference>
<feature type="domain" description="Miro" evidence="26">
    <location>
        <begin position="1579"/>
        <end position="1745"/>
    </location>
</feature>
<evidence type="ECO:0000259" key="25">
    <source>
        <dbReference type="PROSITE" id="PS50222"/>
    </source>
</evidence>
<dbReference type="EMBL" id="VOFY01000021">
    <property type="protein sequence ID" value="KAA8581690.1"/>
    <property type="molecule type" value="Genomic_DNA"/>
</dbReference>
<evidence type="ECO:0000256" key="3">
    <source>
        <dbReference type="ARBA" id="ARBA00011738"/>
    </source>
</evidence>
<comment type="function">
    <text evidence="21">Atypical mitochondrial nucleoside-triphosphatase (NTPase) involved in mitochondrial trafficking. Probably involved in control of anterograde transport of mitochondria and their subcellular distribution. Can hydrolyze GTP, ATP and UTP.</text>
</comment>
<evidence type="ECO:0000256" key="4">
    <source>
        <dbReference type="ARBA" id="ARBA00022574"/>
    </source>
</evidence>
<dbReference type="FunFam" id="3.40.50.300:FF:000553">
    <property type="entry name" value="Mitochondrial Rho GTPase"/>
    <property type="match status" value="1"/>
</dbReference>
<dbReference type="GO" id="GO:0005741">
    <property type="term" value="C:mitochondrial outer membrane"/>
    <property type="evidence" value="ECO:0007669"/>
    <property type="project" value="UniProtKB-SubCell"/>
</dbReference>
<dbReference type="PANTHER" id="PTHR13720:SF24">
    <property type="entry name" value="WD REPEAT-CONTAINING PROTEIN 90"/>
    <property type="match status" value="1"/>
</dbReference>
<dbReference type="PRINTS" id="PR00449">
    <property type="entry name" value="RASTRNSFRMNG"/>
</dbReference>
<dbReference type="PANTHER" id="PTHR13720">
    <property type="entry name" value="WD-40 REPEAT PROTEIN"/>
    <property type="match status" value="1"/>
</dbReference>
<keyword evidence="6" id="KW-0479">Metal-binding</keyword>
<evidence type="ECO:0000256" key="19">
    <source>
        <dbReference type="ARBA" id="ARBA00048778"/>
    </source>
</evidence>
<dbReference type="InterPro" id="IPR013566">
    <property type="entry name" value="EF_hand_assoc_1"/>
</dbReference>
<dbReference type="SMART" id="SM00175">
    <property type="entry name" value="RAB"/>
    <property type="match status" value="1"/>
</dbReference>
<keyword evidence="14" id="KW-0342">GTP-binding</keyword>
<keyword evidence="8" id="KW-0547">Nucleotide-binding</keyword>
<evidence type="ECO:0000256" key="5">
    <source>
        <dbReference type="ARBA" id="ARBA00022692"/>
    </source>
</evidence>
<dbReference type="PROSITE" id="PS51423">
    <property type="entry name" value="MIRO"/>
    <property type="match status" value="2"/>
</dbReference>
<dbReference type="SMART" id="SM00320">
    <property type="entry name" value="WD40"/>
    <property type="match status" value="18"/>
</dbReference>
<dbReference type="SUPFAM" id="SSF51004">
    <property type="entry name" value="C-terminal (heme d1) domain of cytochrome cd1-nitrite reductase"/>
    <property type="match status" value="1"/>
</dbReference>
<dbReference type="InterPro" id="IPR055441">
    <property type="entry name" value="Beta-prop_WDR90_POC16_2nd"/>
</dbReference>
<evidence type="ECO:0000256" key="15">
    <source>
        <dbReference type="ARBA" id="ARBA00023136"/>
    </source>
</evidence>
<dbReference type="Pfam" id="PF23393">
    <property type="entry name" value="Beta-prop_WDR90_POC16_2nd"/>
    <property type="match status" value="1"/>
</dbReference>
<evidence type="ECO:0000256" key="2">
    <source>
        <dbReference type="ARBA" id="ARBA00007981"/>
    </source>
</evidence>
<feature type="region of interest" description="Disordered" evidence="23">
    <location>
        <begin position="237"/>
        <end position="256"/>
    </location>
</feature>
<dbReference type="Gene3D" id="1.10.238.10">
    <property type="entry name" value="EF-hand"/>
    <property type="match status" value="2"/>
</dbReference>
<dbReference type="PROSITE" id="PS50082">
    <property type="entry name" value="WD_REPEATS_2"/>
    <property type="match status" value="3"/>
</dbReference>
<dbReference type="Gene3D" id="2.130.10.10">
    <property type="entry name" value="YVTN repeat-like/Quinoprotein amine dehydrogenase"/>
    <property type="match status" value="6"/>
</dbReference>
<dbReference type="Pfam" id="PF23342">
    <property type="entry name" value="WDR90_beta-prop_4th"/>
    <property type="match status" value="1"/>
</dbReference>
<dbReference type="SMART" id="SM00173">
    <property type="entry name" value="RAS"/>
    <property type="match status" value="1"/>
</dbReference>
<comment type="caution">
    <text evidence="27">The sequence shown here is derived from an EMBL/GenBank/DDBJ whole genome shotgun (WGS) entry which is preliminary data.</text>
</comment>
<dbReference type="FunFam" id="2.130.10.10:FF:001417">
    <property type="entry name" value="WD repeat domain 90"/>
    <property type="match status" value="1"/>
</dbReference>
<dbReference type="Pfam" id="PF08356">
    <property type="entry name" value="EF_assoc_2"/>
    <property type="match status" value="1"/>
</dbReference>
<dbReference type="InterPro" id="IPR036322">
    <property type="entry name" value="WD40_repeat_dom_sf"/>
</dbReference>
<evidence type="ECO:0000256" key="7">
    <source>
        <dbReference type="ARBA" id="ARBA00022737"/>
    </source>
</evidence>